<accession>A0ABT6SF41</accession>
<feature type="domain" description="Gamma-glutamylcyclotransferase AIG2-like" evidence="1">
    <location>
        <begin position="13"/>
        <end position="143"/>
    </location>
</feature>
<dbReference type="InterPro" id="IPR036568">
    <property type="entry name" value="GGCT-like_sf"/>
</dbReference>
<protein>
    <submittedName>
        <fullName evidence="2">Gamma-glutamylcyclotransferase</fullName>
    </submittedName>
</protein>
<dbReference type="InterPro" id="IPR009288">
    <property type="entry name" value="AIG2-like_dom"/>
</dbReference>
<sequence length="158" mass="17423">MTDPSTPSGPLPFFVYGTLRPGEYNHDRHLRGRVEAETPALLPDAALHEGPGYPYLVEQPGAGPVHGELLTARPESYAAVLADLDRLEDYRPGDPHNDYERIARDVHLPDGTTRRAWVYVAAPAVRARLQARAARLIPGGDWRADDRRAGEGWPGEGR</sequence>
<evidence type="ECO:0000313" key="3">
    <source>
        <dbReference type="Proteomes" id="UP001223978"/>
    </source>
</evidence>
<name>A0ABT6SF41_9ACTN</name>
<dbReference type="SUPFAM" id="SSF110857">
    <property type="entry name" value="Gamma-glutamyl cyclotransferase-like"/>
    <property type="match status" value="1"/>
</dbReference>
<comment type="caution">
    <text evidence="2">The sequence shown here is derived from an EMBL/GenBank/DDBJ whole genome shotgun (WGS) entry which is preliminary data.</text>
</comment>
<reference evidence="2 3" key="1">
    <citation type="submission" date="2023-05" db="EMBL/GenBank/DDBJ databases">
        <title>Draft genome sequence of Streptomyces sp. B-S-A6 isolated from a cave soil in Thailand.</title>
        <authorList>
            <person name="Chamroensaksri N."/>
            <person name="Muangham S."/>
        </authorList>
    </citation>
    <scope>NUCLEOTIDE SEQUENCE [LARGE SCALE GENOMIC DNA]</scope>
    <source>
        <strain evidence="2 3">B-S-A6</strain>
    </source>
</reference>
<evidence type="ECO:0000259" key="1">
    <source>
        <dbReference type="Pfam" id="PF06094"/>
    </source>
</evidence>
<dbReference type="EMBL" id="JASCIQ010000022">
    <property type="protein sequence ID" value="MDI3406297.1"/>
    <property type="molecule type" value="Genomic_DNA"/>
</dbReference>
<evidence type="ECO:0000313" key="2">
    <source>
        <dbReference type="EMBL" id="MDI3406297.1"/>
    </source>
</evidence>
<dbReference type="RefSeq" id="WP_282544230.1">
    <property type="nucleotide sequence ID" value="NZ_JASCIQ010000022.1"/>
</dbReference>
<keyword evidence="3" id="KW-1185">Reference proteome</keyword>
<dbReference type="CDD" id="cd06661">
    <property type="entry name" value="GGCT_like"/>
    <property type="match status" value="1"/>
</dbReference>
<gene>
    <name evidence="2" type="ORF">QIS96_21120</name>
</gene>
<organism evidence="2 3">
    <name type="scientific">Streptomyces cavernicola</name>
    <dbReference type="NCBI Taxonomy" id="3043613"/>
    <lineage>
        <taxon>Bacteria</taxon>
        <taxon>Bacillati</taxon>
        <taxon>Actinomycetota</taxon>
        <taxon>Actinomycetes</taxon>
        <taxon>Kitasatosporales</taxon>
        <taxon>Streptomycetaceae</taxon>
        <taxon>Streptomyces</taxon>
    </lineage>
</organism>
<dbReference type="Pfam" id="PF06094">
    <property type="entry name" value="GGACT"/>
    <property type="match status" value="1"/>
</dbReference>
<dbReference type="Gene3D" id="3.10.490.10">
    <property type="entry name" value="Gamma-glutamyl cyclotransferase-like"/>
    <property type="match status" value="1"/>
</dbReference>
<dbReference type="InterPro" id="IPR013024">
    <property type="entry name" value="GGCT-like"/>
</dbReference>
<proteinExistence type="predicted"/>
<dbReference type="Proteomes" id="UP001223978">
    <property type="component" value="Unassembled WGS sequence"/>
</dbReference>